<dbReference type="KEGG" id="vg:14477400"/>
<accession>L7TJG8</accession>
<organism evidence="1 2">
    <name type="scientific">Haloarcula vallismortis tailed virus 1</name>
    <dbReference type="NCBI Taxonomy" id="1262528"/>
    <lineage>
        <taxon>Viruses</taxon>
        <taxon>Duplodnaviria</taxon>
        <taxon>Heunggongvirae</taxon>
        <taxon>Uroviricota</taxon>
        <taxon>Caudoviricetes</taxon>
        <taxon>Thumleimavirales</taxon>
        <taxon>Druskaviridae</taxon>
        <taxon>Tredecimvirus</taxon>
        <taxon>Tredecimvirus thailandense</taxon>
        <taxon>Tredecimvirus HVTV1</taxon>
    </lineage>
</organism>
<evidence type="ECO:0000313" key="2">
    <source>
        <dbReference type="Proteomes" id="UP000011137"/>
    </source>
</evidence>
<evidence type="ECO:0000313" key="1">
    <source>
        <dbReference type="EMBL" id="AGC34528.1"/>
    </source>
</evidence>
<sequence length="77" mass="8897">MKDPEEFTFEEKMESWETSAYVTVGVPHYYLPATEMDPEVNDGVTELKAPIGTREQLAGAWYGHRATTFWNERFAHV</sequence>
<keyword evidence="2" id="KW-1185">Reference proteome</keyword>
<dbReference type="Proteomes" id="UP000011137">
    <property type="component" value="Segment"/>
</dbReference>
<name>L7TJG8_9CAUD</name>
<protein>
    <submittedName>
        <fullName evidence="1">Uncharacterized protein</fullName>
    </submittedName>
</protein>
<reference evidence="1 2" key="1">
    <citation type="journal article" date="2013" name="J. Virol.">
        <title>Insights into head-tailed viruses infecting extremely halophilic archaea.</title>
        <authorList>
            <person name="Pietila M.K."/>
            <person name="Laurinmaki P."/>
            <person name="Russell D.A."/>
            <person name="Ko C.C."/>
            <person name="Jacobs-Sera D."/>
            <person name="Butcher S.J."/>
            <person name="Bamford D.H."/>
            <person name="Hendrix R.W."/>
        </authorList>
    </citation>
    <scope>NUCLEOTIDE SEQUENCE [LARGE SCALE GENOMIC DNA]</scope>
</reference>
<dbReference type="GeneID" id="14477400"/>
<proteinExistence type="predicted"/>
<dbReference type="EMBL" id="KC117377">
    <property type="protein sequence ID" value="AGC34528.1"/>
    <property type="molecule type" value="Genomic_DNA"/>
</dbReference>
<dbReference type="OrthoDB" id="38997at10239"/>
<gene>
    <name evidence="1" type="primary">159</name>
    <name evidence="1" type="ORF">HVTV1_159</name>
</gene>
<dbReference type="RefSeq" id="YP_007379064.1">
    <property type="nucleotide sequence ID" value="NC_020158.1"/>
</dbReference>